<evidence type="ECO:0000259" key="8">
    <source>
        <dbReference type="Pfam" id="PF02470"/>
    </source>
</evidence>
<dbReference type="EMBL" id="CP006664">
    <property type="protein sequence ID" value="AIJ10092.1"/>
    <property type="molecule type" value="Genomic_DNA"/>
</dbReference>
<evidence type="ECO:0000313" key="9">
    <source>
        <dbReference type="EMBL" id="AIJ10092.1"/>
    </source>
</evidence>
<dbReference type="InterPro" id="IPR051800">
    <property type="entry name" value="PqiA-PqiB_transport"/>
</dbReference>
<reference evidence="9 10" key="1">
    <citation type="journal article" date="2012" name="PLoS ONE">
        <title>Edwardsiella comparative phylogenomics reveal the new intra/inter-species taxonomic relationships, virulence evolution and niche adaptation mechanisms.</title>
        <authorList>
            <person name="Yang M."/>
            <person name="Lv Y."/>
            <person name="Xiao J."/>
            <person name="Wu H."/>
            <person name="Zheng H."/>
            <person name="Liu Q."/>
            <person name="Zhang Y."/>
            <person name="Wang Q."/>
        </authorList>
    </citation>
    <scope>NUCLEOTIDE SEQUENCE [LARGE SCALE GENOMIC DNA]</scope>
    <source>
        <strain evidence="10">080813</strain>
    </source>
</reference>
<dbReference type="Pfam" id="PF02470">
    <property type="entry name" value="MlaD"/>
    <property type="match status" value="6"/>
</dbReference>
<keyword evidence="4 7" id="KW-0812">Transmembrane</keyword>
<dbReference type="AlphaFoldDB" id="A0A076LTT6"/>
<dbReference type="InterPro" id="IPR003399">
    <property type="entry name" value="Mce/MlaD"/>
</dbReference>
<dbReference type="PANTHER" id="PTHR30462">
    <property type="entry name" value="INTERMEMBRANE TRANSPORT PROTEIN PQIB-RELATED"/>
    <property type="match status" value="1"/>
</dbReference>
<evidence type="ECO:0000256" key="5">
    <source>
        <dbReference type="ARBA" id="ARBA00022989"/>
    </source>
</evidence>
<feature type="domain" description="Mce/MlaD" evidence="8">
    <location>
        <begin position="637"/>
        <end position="725"/>
    </location>
</feature>
<protein>
    <submittedName>
        <fullName evidence="9">Paraquat-inducible protein B</fullName>
    </submittedName>
</protein>
<evidence type="ECO:0000256" key="3">
    <source>
        <dbReference type="ARBA" id="ARBA00022519"/>
    </source>
</evidence>
<organism evidence="9 10">
    <name type="scientific">Edwardsiella anguillarum ET080813</name>
    <dbReference type="NCBI Taxonomy" id="667120"/>
    <lineage>
        <taxon>Bacteria</taxon>
        <taxon>Pseudomonadati</taxon>
        <taxon>Pseudomonadota</taxon>
        <taxon>Gammaproteobacteria</taxon>
        <taxon>Enterobacterales</taxon>
        <taxon>Hafniaceae</taxon>
        <taxon>Edwardsiella</taxon>
    </lineage>
</organism>
<evidence type="ECO:0000256" key="4">
    <source>
        <dbReference type="ARBA" id="ARBA00022692"/>
    </source>
</evidence>
<feature type="domain" description="Mce/MlaD" evidence="8">
    <location>
        <begin position="748"/>
        <end position="808"/>
    </location>
</feature>
<dbReference type="PANTHER" id="PTHR30462:SF0">
    <property type="entry name" value="INTERMEMBRANE TRANSPORT PROTEIN YEBT"/>
    <property type="match status" value="1"/>
</dbReference>
<dbReference type="RefSeq" id="WP_034165870.1">
    <property type="nucleotide sequence ID" value="NZ_CP006664.1"/>
</dbReference>
<evidence type="ECO:0000256" key="7">
    <source>
        <dbReference type="SAM" id="Phobius"/>
    </source>
</evidence>
<keyword evidence="2" id="KW-1003">Cell membrane</keyword>
<evidence type="ECO:0000256" key="6">
    <source>
        <dbReference type="ARBA" id="ARBA00023136"/>
    </source>
</evidence>
<keyword evidence="3" id="KW-0997">Cell inner membrane</keyword>
<accession>A0A076LTT6</accession>
<gene>
    <name evidence="9" type="ORF">ETEE_3680</name>
</gene>
<evidence type="ECO:0000256" key="2">
    <source>
        <dbReference type="ARBA" id="ARBA00022475"/>
    </source>
</evidence>
<evidence type="ECO:0000256" key="1">
    <source>
        <dbReference type="ARBA" id="ARBA00004533"/>
    </source>
</evidence>
<keyword evidence="6 7" id="KW-0472">Membrane</keyword>
<dbReference type="Proteomes" id="UP000028681">
    <property type="component" value="Chromosome"/>
</dbReference>
<dbReference type="KEGG" id="ete:ETEE_3680"/>
<dbReference type="GO" id="GO:0005886">
    <property type="term" value="C:plasma membrane"/>
    <property type="evidence" value="ECO:0007669"/>
    <property type="project" value="UniProtKB-SubCell"/>
</dbReference>
<sequence length="879" mass="93754">MPQPTPTTQNTPNNAIVRHKRRLSPFWLLPLVALLTAGWMGYTTLQERGETVLITFQSAPGLVAGRTPVRFQGVEVGTVSKVSVTPDLKRIEVSVNIQRSMSNALRQGTQFWLVTPKASLAGVSGLDALVGGNYIAMQPGDGAPRQRFIARDEQPSLHPGTDELLLHLRAPDLGALSNGSPVYYRKIPVGSVYNYALDDARQGVRIDVLIERRFAPLVKEESRFWNVSGIRGDVSLSGISLQVEGLAALVNGAIAFDSPPASSPVRPGASFPLYSNLASSQRGVSVTLALPGGEGLQANRTPLLYQGVQVGMLTELDLNADGRVSGTLAVDPSVSDLLRSQSRISLSAPGLTLSRLNLSQLFNGSVLELHPGDGEPLRHFTVLPAADALLQEPGALRLTLNAPQSYGIDVGQPLRLKGIRVGQVTGRELRDDGVQFEAVIAPPYRHAIHADSRFVVNSRLGLQLGVDGLAVTGAAPQEWLEGGIAILPGQRGKALSHYPLFRDAAAARDDIRGEQPPTTLTLHAAALPDIQPGSPVLYRKFRIGEIAAIAPRRDGFDIALYIQPAYRHLVGGQSVFWAEGGARVQLNGGGLTVEAAPLERALKGAISLDNLSGVTPPAGDRRPLYPNETAARAVGGQIVLSTYDGTRLSPGMPIRYLGLDIGQLASLSLSADRRQVLAQAVLYPEYVDAFARAGTRFSLVTPHISAAGVSNLEALLQPFINLEPGSGNAARRFELQDATLSDARYLDGISIAVDTPDAGSLQIGTPVLYRGMEVGTVTGLTLGNLGDRVQVALRIGRAYQRLVRTNSVFWQASGYNLAFGLTGGVVKTGTFQQFIRGGIAFATPPSTPLAPAAPAGTHFLLHENPPDDWQRWGTAIPLR</sequence>
<dbReference type="GeneID" id="33941078"/>
<feature type="transmembrane region" description="Helical" evidence="7">
    <location>
        <begin position="26"/>
        <end position="45"/>
    </location>
</feature>
<comment type="subcellular location">
    <subcellularLocation>
        <location evidence="1">Cell inner membrane</location>
    </subcellularLocation>
</comment>
<feature type="domain" description="Mce/MlaD" evidence="8">
    <location>
        <begin position="166"/>
        <end position="223"/>
    </location>
</feature>
<keyword evidence="5 7" id="KW-1133">Transmembrane helix</keyword>
<dbReference type="HOGENOM" id="CLU_015836_0_0_6"/>
<feature type="domain" description="Mce/MlaD" evidence="8">
    <location>
        <begin position="49"/>
        <end position="140"/>
    </location>
</feature>
<proteinExistence type="predicted"/>
<evidence type="ECO:0000313" key="10">
    <source>
        <dbReference type="Proteomes" id="UP000028681"/>
    </source>
</evidence>
<name>A0A076LTT6_9GAMM</name>
<feature type="domain" description="Mce/MlaD" evidence="8">
    <location>
        <begin position="397"/>
        <end position="458"/>
    </location>
</feature>
<feature type="domain" description="Mce/MlaD" evidence="8">
    <location>
        <begin position="283"/>
        <end position="352"/>
    </location>
</feature>